<evidence type="ECO:0000313" key="3">
    <source>
        <dbReference type="Proteomes" id="UP000276379"/>
    </source>
</evidence>
<keyword evidence="1" id="KW-0472">Membrane</keyword>
<proteinExistence type="predicted"/>
<gene>
    <name evidence="2" type="ORF">CQW44_13780</name>
</gene>
<dbReference type="RefSeq" id="WP_148103733.1">
    <property type="nucleotide sequence ID" value="NZ_PDES01000006.1"/>
</dbReference>
<evidence type="ECO:0000256" key="1">
    <source>
        <dbReference type="SAM" id="Phobius"/>
    </source>
</evidence>
<organism evidence="2 3">
    <name type="scientific">Streptomyces griseofuscus</name>
    <dbReference type="NCBI Taxonomy" id="146922"/>
    <lineage>
        <taxon>Bacteria</taxon>
        <taxon>Bacillati</taxon>
        <taxon>Actinomycetota</taxon>
        <taxon>Actinomycetes</taxon>
        <taxon>Kitasatosporales</taxon>
        <taxon>Streptomycetaceae</taxon>
        <taxon>Streptomyces</taxon>
    </lineage>
</organism>
<evidence type="ECO:0000313" key="2">
    <source>
        <dbReference type="EMBL" id="RRQ86024.1"/>
    </source>
</evidence>
<reference evidence="2 3" key="1">
    <citation type="submission" date="2017-10" db="EMBL/GenBank/DDBJ databases">
        <title>Draft genome of actinobacteria isolated from guarana (Paullinia cupana (Mart.) Ducke.</title>
        <authorList>
            <person name="Siqueira K.A."/>
            <person name="Liotti R.G."/>
            <person name="Mendes T.A."/>
            <person name="Soares M.A."/>
        </authorList>
    </citation>
    <scope>NUCLEOTIDE SEQUENCE [LARGE SCALE GENOMIC DNA]</scope>
    <source>
        <strain evidence="2 3">199</strain>
    </source>
</reference>
<dbReference type="AlphaFoldDB" id="A0A426S7I4"/>
<sequence length="293" mass="31717">MDVESGREQTDGLGELVRVYRGTLPRRPLQVLTVAVICFVVECVVWSKQSADASLVVTLVVTFAVLAVSLAFMVRHAGMRIDLYEEGFRIGRRGGRARVHTWPEIASVGTVHVEVSINFSRSHDYFKTVIVPYTGRRIRVEAKNFFASEPGASLGDVLFRGAARGSAESFITVASQRVGAALGQRHLAELRAGGELVLGPLTFTRAGMTLAPFTETVEWSRIEFVRAAPRHGVDLRVAGLPALVGGRALAPRATKAGYSTEGDLLKVFSLHLRPGTDYIALRTVVEEGGTAAE</sequence>
<keyword evidence="1" id="KW-0812">Transmembrane</keyword>
<protein>
    <submittedName>
        <fullName evidence="2">Uncharacterized protein</fullName>
    </submittedName>
</protein>
<name>A0A426S7I4_9ACTN</name>
<accession>A0A426S7I4</accession>
<feature type="transmembrane region" description="Helical" evidence="1">
    <location>
        <begin position="28"/>
        <end position="47"/>
    </location>
</feature>
<comment type="caution">
    <text evidence="2">The sequence shown here is derived from an EMBL/GenBank/DDBJ whole genome shotgun (WGS) entry which is preliminary data.</text>
</comment>
<keyword evidence="3" id="KW-1185">Reference proteome</keyword>
<dbReference type="EMBL" id="PDES01000006">
    <property type="protein sequence ID" value="RRQ86024.1"/>
    <property type="molecule type" value="Genomic_DNA"/>
</dbReference>
<keyword evidence="1" id="KW-1133">Transmembrane helix</keyword>
<feature type="transmembrane region" description="Helical" evidence="1">
    <location>
        <begin position="53"/>
        <end position="74"/>
    </location>
</feature>
<dbReference type="Proteomes" id="UP000276379">
    <property type="component" value="Unassembled WGS sequence"/>
</dbReference>